<evidence type="ECO:0000256" key="8">
    <source>
        <dbReference type="SAM" id="MobiDB-lite"/>
    </source>
</evidence>
<keyword evidence="11" id="KW-1185">Reference proteome</keyword>
<dbReference type="SUPFAM" id="SSF56672">
    <property type="entry name" value="DNA/RNA polymerases"/>
    <property type="match status" value="1"/>
</dbReference>
<evidence type="ECO:0000256" key="7">
    <source>
        <dbReference type="SAM" id="Coils"/>
    </source>
</evidence>
<dbReference type="SUPFAM" id="SSF53098">
    <property type="entry name" value="Ribonuclease H-like"/>
    <property type="match status" value="1"/>
</dbReference>
<feature type="region of interest" description="Disordered" evidence="8">
    <location>
        <begin position="1544"/>
        <end position="1606"/>
    </location>
</feature>
<evidence type="ECO:0000313" key="11">
    <source>
        <dbReference type="Proteomes" id="UP000271162"/>
    </source>
</evidence>
<sequence length="1606" mass="179364">MPVTRGGAQSTPASLSSNSDVSETDVSQQYSVNIDSLIAPLSGSLSTLDDNAVVHGREAKVLRDATSAAISQVWNDARSQTSSLASSINESTLALSRRLNDSFSAVGDRLESTPMVATLGADGSLPGVRSFSGSADDGQQFSIWLRRLEDVLRMRTSNPTEEYKANFLIGHLEGVAREKIEELPAEKRNNFSELTAFLRAYFESPQQRYVALQKLSSCEQEIVRAATAGQDVNSQKERARDDFVARLRGDIRYFVKLDNPLTFEQAVEKAQTVEQLIAEASAERLMHPTRPVAEVQALAGKIFALILVRHLWAVLVHFRTHALVPDTDVPTRTSALTVEESVITVASAPGQLIGRHAMDGCKVRVFNPVHFLPTVVLLRVQMILVSCRVLLPPTHNVDLESAQQRIVELSLAVDQTKAQLQQSEARVAAFMARNEELSQTTFGQRKPSSSASIPDVRTLFLCSLAIICFSGVSAHADAWLCPTDRPTHMFFIPQSYNCSRLVPNTTTIPSSLTLQVFRPNTKRYSTPAHYCTIIRHSVTFSVNFFGARRDEHVESHMAVSREQCALMVQHKKCEHGSLTVDNGIWRTRNLLEFDFPSAPFGCCTTNHLSVSNCYLTPTKVYARYGDDHPDSSVGDLSMCHYSDGICTLADGSVVYWTPDLEETCRFVYISKMRGSVMGNVWISDTKEFALSWTSNTSLVSDCQKQLLITDQGEVAPDEQLHELWAARDHGKLMEHVAHIQTPQDRSTSPFEQTHTRQRSLLFAQLKPSSSHRVRKQVTAEQGQRLRELFEEYQDRISQSSYDLGSYELSPIHIRTTTETPPMKYRPTRIPTRFQKELDDHINKLLQAAYLDDIIVFDKDFDSHLLSLRKVFERFRMFNIKASGQSYIPMDPNARSGFPGPKEALISRPCLAFPRDQDFILHTDGSKIAVGAALLQQQGDEKSLAAVGYFSKTLSPSQRKWSPTHIELFAMISALRFFRTTIYGNLTRIFSDHEPLTFLLRHGKTHDNLARWAVELQSYNISIEYLKGPSSVVADCLSRLENTQSQFVDGSAETEDIVEFPVCLALDPAAPPVRIRPYDILIEQKQDSFCRGLMQFLETDSLPDDFTEEQKSATLELAPNCIIRNNGCLYYQSSALTNPSNLHPALFLPDKLREPVCIAFHSSSSAGGHFGWKKTFAKIKPCQRKRSHGATREKMIPVHANAIFHKVYLDLSGPYSVTEASNKYILCLIDHFAKFVVAAPLPDCRADTVAHVIMNNCILQYGAMTELISDNASYLKGDLMTELGKLLRIERYFCTPYHYEGNGACERMFATFQMMLRPYISKNHLDWDRFLPSCVFCYNTSVHTSTDDTPFFLMFGRDPIFSVDLIIKDKTVPHFFSDDDAAVYKESLLSALHSAWSLASQHNTRQSAAYKAQYDKSGLPPLAIKVGDRVLLKDFTPTPGVSPKLCYPWLGQFRVIKVNHPHLTIVSISSPQSPPRTVLMNQTTSLVDTRAQYSSHVSLSAPEDASDVIPSQGPESFSAESDSVGHDMSYSGLPDSVKLGALALSSPETDRDAASSSTMTIAENCPPQDEATADQVEEAANQPDRRFAVIRQPERTPSREQEPEAPE</sequence>
<dbReference type="EMBL" id="UYSL01020439">
    <property type="protein sequence ID" value="VDL74614.1"/>
    <property type="molecule type" value="Genomic_DNA"/>
</dbReference>
<name>A0A0N4Y501_NIPBR</name>
<protein>
    <submittedName>
        <fullName evidence="12">Retrotransposon-like protein 1 (inferred by orthology to a human protein)</fullName>
    </submittedName>
</protein>
<evidence type="ECO:0000256" key="1">
    <source>
        <dbReference type="ARBA" id="ARBA00022679"/>
    </source>
</evidence>
<dbReference type="InterPro" id="IPR043502">
    <property type="entry name" value="DNA/RNA_pol_sf"/>
</dbReference>
<dbReference type="Gene3D" id="3.30.420.10">
    <property type="entry name" value="Ribonuclease H-like superfamily/Ribonuclease H"/>
    <property type="match status" value="1"/>
</dbReference>
<dbReference type="Gene3D" id="3.10.20.370">
    <property type="match status" value="1"/>
</dbReference>
<dbReference type="Pfam" id="PF17917">
    <property type="entry name" value="RT_RNaseH"/>
    <property type="match status" value="1"/>
</dbReference>
<dbReference type="CDD" id="cd09274">
    <property type="entry name" value="RNase_HI_RT_Ty3"/>
    <property type="match status" value="1"/>
</dbReference>
<accession>A0A0N4Y501</accession>
<feature type="compositionally biased region" description="Polar residues" evidence="8">
    <location>
        <begin position="7"/>
        <end position="26"/>
    </location>
</feature>
<dbReference type="InterPro" id="IPR036397">
    <property type="entry name" value="RNaseH_sf"/>
</dbReference>
<feature type="region of interest" description="Disordered" evidence="8">
    <location>
        <begin position="1"/>
        <end position="26"/>
    </location>
</feature>
<feature type="domain" description="Integrase catalytic" evidence="9">
    <location>
        <begin position="1192"/>
        <end position="1357"/>
    </location>
</feature>
<dbReference type="PROSITE" id="PS50994">
    <property type="entry name" value="INTEGRASE"/>
    <property type="match status" value="1"/>
</dbReference>
<evidence type="ECO:0000313" key="12">
    <source>
        <dbReference type="WBParaSite" id="NBR_0001102401-mRNA-1"/>
    </source>
</evidence>
<dbReference type="WBParaSite" id="NBR_0001102401-mRNA-1">
    <property type="protein sequence ID" value="NBR_0001102401-mRNA-1"/>
    <property type="gene ID" value="NBR_0001102401"/>
</dbReference>
<evidence type="ECO:0000313" key="10">
    <source>
        <dbReference type="EMBL" id="VDL74614.1"/>
    </source>
</evidence>
<feature type="coiled-coil region" evidence="7">
    <location>
        <begin position="399"/>
        <end position="440"/>
    </location>
</feature>
<dbReference type="GO" id="GO:0003964">
    <property type="term" value="F:RNA-directed DNA polymerase activity"/>
    <property type="evidence" value="ECO:0007669"/>
    <property type="project" value="UniProtKB-KW"/>
</dbReference>
<dbReference type="STRING" id="27835.A0A0N4Y501"/>
<evidence type="ECO:0000256" key="5">
    <source>
        <dbReference type="ARBA" id="ARBA00022801"/>
    </source>
</evidence>
<keyword evidence="1" id="KW-0808">Transferase</keyword>
<dbReference type="InterPro" id="IPR043128">
    <property type="entry name" value="Rev_trsase/Diguanyl_cyclase"/>
</dbReference>
<evidence type="ECO:0000256" key="4">
    <source>
        <dbReference type="ARBA" id="ARBA00022759"/>
    </source>
</evidence>
<dbReference type="Gene3D" id="3.30.70.270">
    <property type="match status" value="1"/>
</dbReference>
<evidence type="ECO:0000256" key="6">
    <source>
        <dbReference type="ARBA" id="ARBA00022918"/>
    </source>
</evidence>
<keyword evidence="5" id="KW-0378">Hydrolase</keyword>
<feature type="region of interest" description="Disordered" evidence="8">
    <location>
        <begin position="1494"/>
        <end position="1530"/>
    </location>
</feature>
<proteinExistence type="predicted"/>
<dbReference type="GO" id="GO:0015074">
    <property type="term" value="P:DNA integration"/>
    <property type="evidence" value="ECO:0007669"/>
    <property type="project" value="InterPro"/>
</dbReference>
<dbReference type="PANTHER" id="PTHR37984">
    <property type="entry name" value="PROTEIN CBG26694"/>
    <property type="match status" value="1"/>
</dbReference>
<dbReference type="InterPro" id="IPR041373">
    <property type="entry name" value="RT_RNaseH"/>
</dbReference>
<dbReference type="GO" id="GO:0003676">
    <property type="term" value="F:nucleic acid binding"/>
    <property type="evidence" value="ECO:0007669"/>
    <property type="project" value="InterPro"/>
</dbReference>
<dbReference type="PANTHER" id="PTHR37984:SF5">
    <property type="entry name" value="PROTEIN NYNRIN-LIKE"/>
    <property type="match status" value="1"/>
</dbReference>
<evidence type="ECO:0000259" key="9">
    <source>
        <dbReference type="PROSITE" id="PS50994"/>
    </source>
</evidence>
<keyword evidence="4" id="KW-0255">Endonuclease</keyword>
<keyword evidence="6" id="KW-0695">RNA-directed DNA polymerase</keyword>
<dbReference type="InterPro" id="IPR012337">
    <property type="entry name" value="RNaseH-like_sf"/>
</dbReference>
<evidence type="ECO:0000256" key="2">
    <source>
        <dbReference type="ARBA" id="ARBA00022695"/>
    </source>
</evidence>
<keyword evidence="7" id="KW-0175">Coiled coil</keyword>
<keyword evidence="3" id="KW-0540">Nuclease</keyword>
<dbReference type="InterPro" id="IPR001584">
    <property type="entry name" value="Integrase_cat-core"/>
</dbReference>
<evidence type="ECO:0000256" key="3">
    <source>
        <dbReference type="ARBA" id="ARBA00022722"/>
    </source>
</evidence>
<dbReference type="GO" id="GO:0042575">
    <property type="term" value="C:DNA polymerase complex"/>
    <property type="evidence" value="ECO:0007669"/>
    <property type="project" value="UniProtKB-ARBA"/>
</dbReference>
<reference evidence="10 11" key="2">
    <citation type="submission" date="2018-11" db="EMBL/GenBank/DDBJ databases">
        <authorList>
            <consortium name="Pathogen Informatics"/>
        </authorList>
    </citation>
    <scope>NUCLEOTIDE SEQUENCE [LARGE SCALE GENOMIC DNA]</scope>
</reference>
<dbReference type="GO" id="GO:0004519">
    <property type="term" value="F:endonuclease activity"/>
    <property type="evidence" value="ECO:0007669"/>
    <property type="project" value="UniProtKB-KW"/>
</dbReference>
<dbReference type="GO" id="GO:0016787">
    <property type="term" value="F:hydrolase activity"/>
    <property type="evidence" value="ECO:0007669"/>
    <property type="project" value="UniProtKB-KW"/>
</dbReference>
<feature type="compositionally biased region" description="Basic and acidic residues" evidence="8">
    <location>
        <begin position="1582"/>
        <end position="1606"/>
    </location>
</feature>
<dbReference type="InterPro" id="IPR050951">
    <property type="entry name" value="Retrovirus_Pol_polyprotein"/>
</dbReference>
<organism evidence="12">
    <name type="scientific">Nippostrongylus brasiliensis</name>
    <name type="common">Rat hookworm</name>
    <dbReference type="NCBI Taxonomy" id="27835"/>
    <lineage>
        <taxon>Eukaryota</taxon>
        <taxon>Metazoa</taxon>
        <taxon>Ecdysozoa</taxon>
        <taxon>Nematoda</taxon>
        <taxon>Chromadorea</taxon>
        <taxon>Rhabditida</taxon>
        <taxon>Rhabditina</taxon>
        <taxon>Rhabditomorpha</taxon>
        <taxon>Strongyloidea</taxon>
        <taxon>Heligmosomidae</taxon>
        <taxon>Nippostrongylus</taxon>
    </lineage>
</organism>
<keyword evidence="2" id="KW-0548">Nucleotidyltransferase</keyword>
<dbReference type="Proteomes" id="UP000271162">
    <property type="component" value="Unassembled WGS sequence"/>
</dbReference>
<gene>
    <name evidence="10" type="ORF">NBR_LOCUS11025</name>
</gene>
<reference evidence="12" key="1">
    <citation type="submission" date="2016-04" db="UniProtKB">
        <authorList>
            <consortium name="WormBaseParasite"/>
        </authorList>
    </citation>
    <scope>IDENTIFICATION</scope>
</reference>